<feature type="non-terminal residue" evidence="3">
    <location>
        <position position="1"/>
    </location>
</feature>
<feature type="domain" description="PDZ" evidence="2">
    <location>
        <begin position="1"/>
        <end position="54"/>
    </location>
</feature>
<dbReference type="InterPro" id="IPR036034">
    <property type="entry name" value="PDZ_sf"/>
</dbReference>
<dbReference type="GO" id="GO:0007015">
    <property type="term" value="P:actin filament organization"/>
    <property type="evidence" value="ECO:0007669"/>
    <property type="project" value="TreeGrafter"/>
</dbReference>
<gene>
    <name evidence="3" type="ORF">AKAME5_002298700</name>
</gene>
<reference evidence="3" key="1">
    <citation type="submission" date="2022-08" db="EMBL/GenBank/DDBJ databases">
        <title>Genome sequencing of akame (Lates japonicus).</title>
        <authorList>
            <person name="Hashiguchi Y."/>
            <person name="Takahashi H."/>
        </authorList>
    </citation>
    <scope>NUCLEOTIDE SEQUENCE</scope>
    <source>
        <strain evidence="3">Kochi</strain>
    </source>
</reference>
<dbReference type="GO" id="GO:0051015">
    <property type="term" value="F:actin filament binding"/>
    <property type="evidence" value="ECO:0007669"/>
    <property type="project" value="InterPro"/>
</dbReference>
<dbReference type="EMBL" id="BRZM01000692">
    <property type="protein sequence ID" value="GLD71665.1"/>
    <property type="molecule type" value="Genomic_DNA"/>
</dbReference>
<organism evidence="3 4">
    <name type="scientific">Lates japonicus</name>
    <name type="common">Japanese lates</name>
    <dbReference type="NCBI Taxonomy" id="270547"/>
    <lineage>
        <taxon>Eukaryota</taxon>
        <taxon>Metazoa</taxon>
        <taxon>Chordata</taxon>
        <taxon>Craniata</taxon>
        <taxon>Vertebrata</taxon>
        <taxon>Euteleostomi</taxon>
        <taxon>Actinopterygii</taxon>
        <taxon>Neopterygii</taxon>
        <taxon>Teleostei</taxon>
        <taxon>Neoteleostei</taxon>
        <taxon>Acanthomorphata</taxon>
        <taxon>Carangaria</taxon>
        <taxon>Carangaria incertae sedis</taxon>
        <taxon>Centropomidae</taxon>
        <taxon>Lates</taxon>
    </lineage>
</organism>
<dbReference type="PANTHER" id="PTHR15012:SF33">
    <property type="entry name" value="PROTEIN SHROOM3"/>
    <property type="match status" value="1"/>
</dbReference>
<dbReference type="GO" id="GO:0043296">
    <property type="term" value="C:apical junction complex"/>
    <property type="evidence" value="ECO:0007669"/>
    <property type="project" value="TreeGrafter"/>
</dbReference>
<name>A0AAD3NFV0_LATJO</name>
<keyword evidence="4" id="KW-1185">Reference proteome</keyword>
<dbReference type="InterPro" id="IPR001478">
    <property type="entry name" value="PDZ"/>
</dbReference>
<dbReference type="Gene3D" id="2.30.42.10">
    <property type="match status" value="1"/>
</dbReference>
<accession>A0AAD3NFV0</accession>
<evidence type="ECO:0000256" key="1">
    <source>
        <dbReference type="SAM" id="MobiDB-lite"/>
    </source>
</evidence>
<evidence type="ECO:0000313" key="3">
    <source>
        <dbReference type="EMBL" id="GLD71665.1"/>
    </source>
</evidence>
<dbReference type="InterPro" id="IPR027685">
    <property type="entry name" value="Shroom_fam"/>
</dbReference>
<dbReference type="PROSITE" id="PS50106">
    <property type="entry name" value="PDZ"/>
    <property type="match status" value="1"/>
</dbReference>
<protein>
    <submittedName>
        <fullName evidence="3">Protein Shroom3-like protein</fullName>
    </submittedName>
</protein>
<dbReference type="GO" id="GO:0005912">
    <property type="term" value="C:adherens junction"/>
    <property type="evidence" value="ECO:0007669"/>
    <property type="project" value="TreeGrafter"/>
</dbReference>
<dbReference type="GO" id="GO:0016324">
    <property type="term" value="C:apical plasma membrane"/>
    <property type="evidence" value="ECO:0007669"/>
    <property type="project" value="TreeGrafter"/>
</dbReference>
<dbReference type="PANTHER" id="PTHR15012">
    <property type="entry name" value="APICAL PROTEIN/SHROOM-RELATED"/>
    <property type="match status" value="1"/>
</dbReference>
<feature type="compositionally biased region" description="Low complexity" evidence="1">
    <location>
        <begin position="85"/>
        <end position="96"/>
    </location>
</feature>
<feature type="compositionally biased region" description="Pro residues" evidence="1">
    <location>
        <begin position="65"/>
        <end position="84"/>
    </location>
</feature>
<dbReference type="GO" id="GO:0030864">
    <property type="term" value="C:cortical actin cytoskeleton"/>
    <property type="evidence" value="ECO:0007669"/>
    <property type="project" value="TreeGrafter"/>
</dbReference>
<feature type="region of interest" description="Disordered" evidence="1">
    <location>
        <begin position="168"/>
        <end position="205"/>
    </location>
</feature>
<feature type="region of interest" description="Disordered" evidence="1">
    <location>
        <begin position="59"/>
        <end position="149"/>
    </location>
</feature>
<evidence type="ECO:0000313" key="4">
    <source>
        <dbReference type="Proteomes" id="UP001279410"/>
    </source>
</evidence>
<evidence type="ECO:0000259" key="2">
    <source>
        <dbReference type="PROSITE" id="PS50106"/>
    </source>
</evidence>
<proteinExistence type="predicted"/>
<dbReference type="Proteomes" id="UP001279410">
    <property type="component" value="Unassembled WGS sequence"/>
</dbReference>
<sequence>VEEGGKADSLEQPLLVGDEIIIINDVELTGYRQEAIALVKGSYKTLKLAVRREFDPGYITEFDTSPPPLPALPPPSPPPPPSSSPSPQQQQTPSSSHHSRPCSAGGVQLRIKNRRSEPASRPHSWHSSKLGESQPELQQDEMDTMSSTWHHSYHASASTTDLSGGFDSGGSYLRKSPDQYSSRGSMESLDHPQWSSQLHSGPSTTTTIMTLTPPTLLPPAVLRQVSQQHDYLHSKRWFCSFSFSTSLVSQSTLPPLLLSLERSYY</sequence>
<dbReference type="AlphaFoldDB" id="A0AAD3NFV0"/>
<dbReference type="SUPFAM" id="SSF50156">
    <property type="entry name" value="PDZ domain-like"/>
    <property type="match status" value="1"/>
</dbReference>
<comment type="caution">
    <text evidence="3">The sequence shown here is derived from an EMBL/GenBank/DDBJ whole genome shotgun (WGS) entry which is preliminary data.</text>
</comment>
<feature type="compositionally biased region" description="Polar residues" evidence="1">
    <location>
        <begin position="125"/>
        <end position="137"/>
    </location>
</feature>